<dbReference type="Pfam" id="PF00672">
    <property type="entry name" value="HAMP"/>
    <property type="match status" value="1"/>
</dbReference>
<dbReference type="InterPro" id="IPR005467">
    <property type="entry name" value="His_kinase_dom"/>
</dbReference>
<evidence type="ECO:0000256" key="12">
    <source>
        <dbReference type="ARBA" id="ARBA00023012"/>
    </source>
</evidence>
<evidence type="ECO:0000256" key="4">
    <source>
        <dbReference type="ARBA" id="ARBA00022475"/>
    </source>
</evidence>
<dbReference type="SUPFAM" id="SSF55874">
    <property type="entry name" value="ATPase domain of HSP90 chaperone/DNA topoisomerase II/histidine kinase"/>
    <property type="match status" value="1"/>
</dbReference>
<dbReference type="SMART" id="SM00304">
    <property type="entry name" value="HAMP"/>
    <property type="match status" value="1"/>
</dbReference>
<dbReference type="InterPro" id="IPR036097">
    <property type="entry name" value="HisK_dim/P_sf"/>
</dbReference>
<keyword evidence="13 15" id="KW-0472">Membrane</keyword>
<dbReference type="CDD" id="cd00082">
    <property type="entry name" value="HisKA"/>
    <property type="match status" value="1"/>
</dbReference>
<keyword evidence="7 15" id="KW-0812">Transmembrane</keyword>
<name>A0ABW8TNR5_9CLOT</name>
<keyword evidence="6" id="KW-0808">Transferase</keyword>
<comment type="catalytic activity">
    <reaction evidence="1">
        <text>ATP + protein L-histidine = ADP + protein N-phospho-L-histidine.</text>
        <dbReference type="EC" id="2.7.13.3"/>
    </reaction>
</comment>
<feature type="domain" description="HAMP" evidence="17">
    <location>
        <begin position="192"/>
        <end position="244"/>
    </location>
</feature>
<dbReference type="PROSITE" id="PS50885">
    <property type="entry name" value="HAMP"/>
    <property type="match status" value="1"/>
</dbReference>
<dbReference type="EMBL" id="JBJIAA010000026">
    <property type="protein sequence ID" value="MFL0253145.1"/>
    <property type="molecule type" value="Genomic_DNA"/>
</dbReference>
<reference evidence="18 19" key="1">
    <citation type="submission" date="2024-11" db="EMBL/GenBank/DDBJ databases">
        <authorList>
            <person name="Heng Y.C."/>
            <person name="Lim A.C.H."/>
            <person name="Lee J.K.Y."/>
            <person name="Kittelmann S."/>
        </authorList>
    </citation>
    <scope>NUCLEOTIDE SEQUENCE [LARGE SCALE GENOMIC DNA]</scope>
    <source>
        <strain evidence="18 19">WILCCON 0114</strain>
    </source>
</reference>
<evidence type="ECO:0000256" key="9">
    <source>
        <dbReference type="ARBA" id="ARBA00022777"/>
    </source>
</evidence>
<dbReference type="GO" id="GO:0016301">
    <property type="term" value="F:kinase activity"/>
    <property type="evidence" value="ECO:0007669"/>
    <property type="project" value="UniProtKB-KW"/>
</dbReference>
<evidence type="ECO:0000256" key="8">
    <source>
        <dbReference type="ARBA" id="ARBA00022741"/>
    </source>
</evidence>
<dbReference type="SMART" id="SM00388">
    <property type="entry name" value="HisKA"/>
    <property type="match status" value="1"/>
</dbReference>
<gene>
    <name evidence="18" type="ORF">ACJDT4_22320</name>
</gene>
<evidence type="ECO:0000313" key="19">
    <source>
        <dbReference type="Proteomes" id="UP001623592"/>
    </source>
</evidence>
<dbReference type="CDD" id="cd06225">
    <property type="entry name" value="HAMP"/>
    <property type="match status" value="1"/>
</dbReference>
<evidence type="ECO:0000256" key="2">
    <source>
        <dbReference type="ARBA" id="ARBA00004651"/>
    </source>
</evidence>
<evidence type="ECO:0000259" key="16">
    <source>
        <dbReference type="PROSITE" id="PS50109"/>
    </source>
</evidence>
<keyword evidence="4" id="KW-1003">Cell membrane</keyword>
<sequence>MKLWKKIYLFSLIIFLGTLSLSGVMLISKIHNDSLKEEVDKGLSNQEIISSQLYIDYKLSTNSVDSNDLKDNFKNNVYECMGHVDKKDGDVEILDKKGKYVYNSTHFKLPDSRNELKISSQNEKKFVIRTLNGKQYLFVSSLINLNGENLSLSYIKDISNVYKQQINYYTFFIYIEIFISIIFAVFMFFFVRIITKPINNLIDSTKKISQGEYSERVKINSKDEFGSLSNNFNLMADTIEDKINELEENNLEKQNFINNLTHELKTPLTSIIGYANLLRTSKYNEKVFYEASDYIYKEGKRMEQMAFKMMELISVKAENIDFKEEKIMDIISEAKKSLFYKLSNKSIELIVEGEDFTILADKDLIKIMICNFVDNSIKASKSGSKIFIKLYNFEKETKIEVIDSGIGIPKESLDKIGQPFYMVDKSRSRKNNGAGIGFSICRRIAEAHNAEIEIKSEINKGTKVSVIFERC</sequence>
<dbReference type="CDD" id="cd00075">
    <property type="entry name" value="HATPase"/>
    <property type="match status" value="1"/>
</dbReference>
<dbReference type="EC" id="2.7.13.3" evidence="3"/>
<proteinExistence type="predicted"/>
<evidence type="ECO:0000256" key="10">
    <source>
        <dbReference type="ARBA" id="ARBA00022840"/>
    </source>
</evidence>
<dbReference type="RefSeq" id="WP_406789810.1">
    <property type="nucleotide sequence ID" value="NZ_JBJIAA010000026.1"/>
</dbReference>
<dbReference type="Gene3D" id="6.10.340.10">
    <property type="match status" value="1"/>
</dbReference>
<dbReference type="InterPro" id="IPR003661">
    <property type="entry name" value="HisK_dim/P_dom"/>
</dbReference>
<dbReference type="PANTHER" id="PTHR45528:SF1">
    <property type="entry name" value="SENSOR HISTIDINE KINASE CPXA"/>
    <property type="match status" value="1"/>
</dbReference>
<dbReference type="InterPro" id="IPR004358">
    <property type="entry name" value="Sig_transdc_His_kin-like_C"/>
</dbReference>
<dbReference type="SMART" id="SM00387">
    <property type="entry name" value="HATPase_c"/>
    <property type="match status" value="1"/>
</dbReference>
<comment type="subcellular location">
    <subcellularLocation>
        <location evidence="2">Cell membrane</location>
        <topology evidence="2">Multi-pass membrane protein</topology>
    </subcellularLocation>
</comment>
<evidence type="ECO:0000256" key="13">
    <source>
        <dbReference type="ARBA" id="ARBA00023136"/>
    </source>
</evidence>
<organism evidence="18 19">
    <name type="scientific">Clostridium neuense</name>
    <dbReference type="NCBI Taxonomy" id="1728934"/>
    <lineage>
        <taxon>Bacteria</taxon>
        <taxon>Bacillati</taxon>
        <taxon>Bacillota</taxon>
        <taxon>Clostridia</taxon>
        <taxon>Eubacteriales</taxon>
        <taxon>Clostridiaceae</taxon>
        <taxon>Clostridium</taxon>
    </lineage>
</organism>
<evidence type="ECO:0000256" key="5">
    <source>
        <dbReference type="ARBA" id="ARBA00022553"/>
    </source>
</evidence>
<evidence type="ECO:0000256" key="6">
    <source>
        <dbReference type="ARBA" id="ARBA00022679"/>
    </source>
</evidence>
<dbReference type="SUPFAM" id="SSF47384">
    <property type="entry name" value="Homodimeric domain of signal transducing histidine kinase"/>
    <property type="match status" value="1"/>
</dbReference>
<feature type="domain" description="Histidine kinase" evidence="16">
    <location>
        <begin position="259"/>
        <end position="471"/>
    </location>
</feature>
<dbReference type="SUPFAM" id="SSF158472">
    <property type="entry name" value="HAMP domain-like"/>
    <property type="match status" value="1"/>
</dbReference>
<comment type="caution">
    <text evidence="18">The sequence shown here is derived from an EMBL/GenBank/DDBJ whole genome shotgun (WGS) entry which is preliminary data.</text>
</comment>
<keyword evidence="5" id="KW-0597">Phosphoprotein</keyword>
<keyword evidence="8" id="KW-0547">Nucleotide-binding</keyword>
<dbReference type="Gene3D" id="3.30.565.10">
    <property type="entry name" value="Histidine kinase-like ATPase, C-terminal domain"/>
    <property type="match status" value="1"/>
</dbReference>
<evidence type="ECO:0000256" key="11">
    <source>
        <dbReference type="ARBA" id="ARBA00022989"/>
    </source>
</evidence>
<evidence type="ECO:0000259" key="17">
    <source>
        <dbReference type="PROSITE" id="PS50885"/>
    </source>
</evidence>
<feature type="coiled-coil region" evidence="14">
    <location>
        <begin position="229"/>
        <end position="263"/>
    </location>
</feature>
<keyword evidence="9 18" id="KW-0418">Kinase</keyword>
<evidence type="ECO:0000256" key="1">
    <source>
        <dbReference type="ARBA" id="ARBA00000085"/>
    </source>
</evidence>
<feature type="transmembrane region" description="Helical" evidence="15">
    <location>
        <begin position="7"/>
        <end position="27"/>
    </location>
</feature>
<dbReference type="InterPro" id="IPR050398">
    <property type="entry name" value="HssS/ArlS-like"/>
</dbReference>
<feature type="transmembrane region" description="Helical" evidence="15">
    <location>
        <begin position="168"/>
        <end position="191"/>
    </location>
</feature>
<evidence type="ECO:0000256" key="14">
    <source>
        <dbReference type="SAM" id="Coils"/>
    </source>
</evidence>
<dbReference type="InterPro" id="IPR003660">
    <property type="entry name" value="HAMP_dom"/>
</dbReference>
<protein>
    <recommendedName>
        <fullName evidence="3">histidine kinase</fullName>
        <ecNumber evidence="3">2.7.13.3</ecNumber>
    </recommendedName>
</protein>
<dbReference type="Gene3D" id="1.10.287.130">
    <property type="match status" value="1"/>
</dbReference>
<dbReference type="Proteomes" id="UP001623592">
    <property type="component" value="Unassembled WGS sequence"/>
</dbReference>
<dbReference type="Pfam" id="PF00512">
    <property type="entry name" value="HisKA"/>
    <property type="match status" value="1"/>
</dbReference>
<evidence type="ECO:0000256" key="15">
    <source>
        <dbReference type="SAM" id="Phobius"/>
    </source>
</evidence>
<dbReference type="Pfam" id="PF02518">
    <property type="entry name" value="HATPase_c"/>
    <property type="match status" value="1"/>
</dbReference>
<keyword evidence="19" id="KW-1185">Reference proteome</keyword>
<dbReference type="PANTHER" id="PTHR45528">
    <property type="entry name" value="SENSOR HISTIDINE KINASE CPXA"/>
    <property type="match status" value="1"/>
</dbReference>
<keyword evidence="10" id="KW-0067">ATP-binding</keyword>
<accession>A0ABW8TNR5</accession>
<dbReference type="InterPro" id="IPR003594">
    <property type="entry name" value="HATPase_dom"/>
</dbReference>
<keyword evidence="11 15" id="KW-1133">Transmembrane helix</keyword>
<dbReference type="PROSITE" id="PS50109">
    <property type="entry name" value="HIS_KIN"/>
    <property type="match status" value="1"/>
</dbReference>
<keyword evidence="12" id="KW-0902">Two-component regulatory system</keyword>
<dbReference type="PRINTS" id="PR00344">
    <property type="entry name" value="BCTRLSENSOR"/>
</dbReference>
<evidence type="ECO:0000256" key="7">
    <source>
        <dbReference type="ARBA" id="ARBA00022692"/>
    </source>
</evidence>
<evidence type="ECO:0000256" key="3">
    <source>
        <dbReference type="ARBA" id="ARBA00012438"/>
    </source>
</evidence>
<evidence type="ECO:0000313" key="18">
    <source>
        <dbReference type="EMBL" id="MFL0253145.1"/>
    </source>
</evidence>
<dbReference type="InterPro" id="IPR036890">
    <property type="entry name" value="HATPase_C_sf"/>
</dbReference>
<keyword evidence="14" id="KW-0175">Coiled coil</keyword>